<dbReference type="EMBL" id="JACXVP010000010">
    <property type="protein sequence ID" value="KAG5580364.1"/>
    <property type="molecule type" value="Genomic_DNA"/>
</dbReference>
<dbReference type="PANTHER" id="PTHR10492">
    <property type="match status" value="1"/>
</dbReference>
<evidence type="ECO:0000313" key="1">
    <source>
        <dbReference type="EMBL" id="KAG5580364.1"/>
    </source>
</evidence>
<evidence type="ECO:0000313" key="2">
    <source>
        <dbReference type="Proteomes" id="UP000824120"/>
    </source>
</evidence>
<keyword evidence="2" id="KW-1185">Reference proteome</keyword>
<gene>
    <name evidence="1" type="ORF">H5410_050991</name>
</gene>
<proteinExistence type="predicted"/>
<dbReference type="OrthoDB" id="1918649at2759"/>
<dbReference type="Proteomes" id="UP000824120">
    <property type="component" value="Chromosome 10"/>
</dbReference>
<dbReference type="AlphaFoldDB" id="A0A9J5WZ77"/>
<reference evidence="1 2" key="1">
    <citation type="submission" date="2020-09" db="EMBL/GenBank/DDBJ databases">
        <title>De no assembly of potato wild relative species, Solanum commersonii.</title>
        <authorList>
            <person name="Cho K."/>
        </authorList>
    </citation>
    <scope>NUCLEOTIDE SEQUENCE [LARGE SCALE GENOMIC DNA]</scope>
    <source>
        <strain evidence="1">LZ3.2</strain>
        <tissue evidence="1">Leaf</tissue>
    </source>
</reference>
<evidence type="ECO:0008006" key="3">
    <source>
        <dbReference type="Google" id="ProtNLM"/>
    </source>
</evidence>
<sequence length="134" mass="15716">MNTKTLLGVKLNGQEKTNNCNKSEIPNNFIIPSTHQIESLNLLFNVTYPDLRTFYFNPYFITSRFILTTKNNFVDEINDMLIHRFSDDATVYTSIDETIQPNDPCQFEDFLHNLHPANLPSYRLTLKKSIQLYY</sequence>
<name>A0A9J5WZ77_SOLCO</name>
<organism evidence="1 2">
    <name type="scientific">Solanum commersonii</name>
    <name type="common">Commerson's wild potato</name>
    <name type="synonym">Commerson's nightshade</name>
    <dbReference type="NCBI Taxonomy" id="4109"/>
    <lineage>
        <taxon>Eukaryota</taxon>
        <taxon>Viridiplantae</taxon>
        <taxon>Streptophyta</taxon>
        <taxon>Embryophyta</taxon>
        <taxon>Tracheophyta</taxon>
        <taxon>Spermatophyta</taxon>
        <taxon>Magnoliopsida</taxon>
        <taxon>eudicotyledons</taxon>
        <taxon>Gunneridae</taxon>
        <taxon>Pentapetalae</taxon>
        <taxon>asterids</taxon>
        <taxon>lamiids</taxon>
        <taxon>Solanales</taxon>
        <taxon>Solanaceae</taxon>
        <taxon>Solanoideae</taxon>
        <taxon>Solaneae</taxon>
        <taxon>Solanum</taxon>
    </lineage>
</organism>
<protein>
    <recommendedName>
        <fullName evidence="3">ATP-dependent DNA helicase</fullName>
    </recommendedName>
</protein>
<comment type="caution">
    <text evidence="1">The sequence shown here is derived from an EMBL/GenBank/DDBJ whole genome shotgun (WGS) entry which is preliminary data.</text>
</comment>
<dbReference type="PANTHER" id="PTHR10492:SF100">
    <property type="entry name" value="ATP-DEPENDENT DNA HELICASE"/>
    <property type="match status" value="1"/>
</dbReference>
<accession>A0A9J5WZ77</accession>